<sequence length="117" mass="13113">MADMKRLPGAYSVSAAKEVRACKTKFAHTTAGHDIIHDIIRRRLVMAKRAGAYKSEKRKKELMRQKKQEEKRKRRLFKADGTPQEVEGVEQTEGSEQAEGPEQAATDQAAAETGTKE</sequence>
<dbReference type="AlphaFoldDB" id="A0A2U3QJR8"/>
<keyword evidence="3" id="KW-1185">Reference proteome</keyword>
<evidence type="ECO:0000313" key="3">
    <source>
        <dbReference type="Proteomes" id="UP000245125"/>
    </source>
</evidence>
<feature type="compositionally biased region" description="Low complexity" evidence="1">
    <location>
        <begin position="102"/>
        <end position="117"/>
    </location>
</feature>
<protein>
    <submittedName>
        <fullName evidence="2">Uncharacterized protein</fullName>
    </submittedName>
</protein>
<organism evidence="2 3">
    <name type="scientific">Candidatus Sulfobium mesophilum</name>
    <dbReference type="NCBI Taxonomy" id="2016548"/>
    <lineage>
        <taxon>Bacteria</taxon>
        <taxon>Pseudomonadati</taxon>
        <taxon>Nitrospirota</taxon>
        <taxon>Nitrospiria</taxon>
        <taxon>Nitrospirales</taxon>
        <taxon>Nitrospiraceae</taxon>
        <taxon>Candidatus Sulfobium</taxon>
    </lineage>
</organism>
<evidence type="ECO:0000313" key="2">
    <source>
        <dbReference type="EMBL" id="SPQ01619.1"/>
    </source>
</evidence>
<feature type="compositionally biased region" description="Basic and acidic residues" evidence="1">
    <location>
        <begin position="54"/>
        <end position="71"/>
    </location>
</feature>
<dbReference type="EMBL" id="OUUY01000111">
    <property type="protein sequence ID" value="SPQ01619.1"/>
    <property type="molecule type" value="Genomic_DNA"/>
</dbReference>
<proteinExistence type="predicted"/>
<gene>
    <name evidence="2" type="ORF">NBG4_620011</name>
</gene>
<reference evidence="3" key="1">
    <citation type="submission" date="2018-03" db="EMBL/GenBank/DDBJ databases">
        <authorList>
            <person name="Zecchin S."/>
        </authorList>
    </citation>
    <scope>NUCLEOTIDE SEQUENCE [LARGE SCALE GENOMIC DNA]</scope>
</reference>
<name>A0A2U3QJR8_9BACT</name>
<accession>A0A2U3QJR8</accession>
<evidence type="ECO:0000256" key="1">
    <source>
        <dbReference type="SAM" id="MobiDB-lite"/>
    </source>
</evidence>
<feature type="region of interest" description="Disordered" evidence="1">
    <location>
        <begin position="51"/>
        <end position="117"/>
    </location>
</feature>
<dbReference type="Proteomes" id="UP000245125">
    <property type="component" value="Unassembled WGS sequence"/>
</dbReference>